<feature type="compositionally biased region" description="Basic and acidic residues" evidence="1">
    <location>
        <begin position="238"/>
        <end position="260"/>
    </location>
</feature>
<proteinExistence type="predicted"/>
<evidence type="ECO:0000313" key="3">
    <source>
        <dbReference type="EMBL" id="CAA9276358.1"/>
    </source>
</evidence>
<feature type="region of interest" description="Disordered" evidence="1">
    <location>
        <begin position="215"/>
        <end position="260"/>
    </location>
</feature>
<feature type="domain" description="YbaK/aminoacyl-tRNA synthetase-associated" evidence="2">
    <location>
        <begin position="75"/>
        <end position="197"/>
    </location>
</feature>
<reference evidence="3" key="1">
    <citation type="submission" date="2020-02" db="EMBL/GenBank/DDBJ databases">
        <authorList>
            <person name="Meier V. D."/>
        </authorList>
    </citation>
    <scope>NUCLEOTIDE SEQUENCE</scope>
    <source>
        <strain evidence="3">AVDCRST_MAG52</strain>
    </source>
</reference>
<name>A0A6J4JCU0_9ACTN</name>
<dbReference type="SUPFAM" id="SSF55826">
    <property type="entry name" value="YbaK/ProRS associated domain"/>
    <property type="match status" value="1"/>
</dbReference>
<protein>
    <submittedName>
        <fullName evidence="3">Uncharacterized protein PA2301</fullName>
    </submittedName>
</protein>
<dbReference type="Pfam" id="PF04073">
    <property type="entry name" value="tRNA_edit"/>
    <property type="match status" value="1"/>
</dbReference>
<dbReference type="EMBL" id="CADCTN010000237">
    <property type="protein sequence ID" value="CAA9276358.1"/>
    <property type="molecule type" value="Genomic_DNA"/>
</dbReference>
<sequence>MRPPSVAFRPSTGAGGSVAGHAGVPEDRGVTSPSSPVLGSLTWLPADERPDLLAPPVAAALTQLGGPAWVAEIDEDLADTAAFSEAYGVPLEASANCVVVATRRAGQTGLAACVVLATTRADVNGVVRRHLDARKASFAPQDVAVAESGMAFGGITPVGLPPGWPVLVDPAVAAADLVVIGSGTRCAKLAVPGAGLAALPAAHVLEGLGRAVPAQSPAPAVARPVRAPDDGDVGWGERPADPSDADRRYLEDRPPHWGSD</sequence>
<dbReference type="GO" id="GO:0002161">
    <property type="term" value="F:aminoacyl-tRNA deacylase activity"/>
    <property type="evidence" value="ECO:0007669"/>
    <property type="project" value="InterPro"/>
</dbReference>
<evidence type="ECO:0000256" key="1">
    <source>
        <dbReference type="SAM" id="MobiDB-lite"/>
    </source>
</evidence>
<dbReference type="Gene3D" id="3.90.960.10">
    <property type="entry name" value="YbaK/aminoacyl-tRNA synthetase-associated domain"/>
    <property type="match status" value="1"/>
</dbReference>
<accession>A0A6J4JCU0</accession>
<feature type="region of interest" description="Disordered" evidence="1">
    <location>
        <begin position="1"/>
        <end position="35"/>
    </location>
</feature>
<gene>
    <name evidence="3" type="ORF">AVDCRST_MAG52-3498</name>
</gene>
<feature type="compositionally biased region" description="Low complexity" evidence="1">
    <location>
        <begin position="215"/>
        <end position="225"/>
    </location>
</feature>
<organism evidence="3">
    <name type="scientific">uncultured Blastococcus sp</name>
    <dbReference type="NCBI Taxonomy" id="217144"/>
    <lineage>
        <taxon>Bacteria</taxon>
        <taxon>Bacillati</taxon>
        <taxon>Actinomycetota</taxon>
        <taxon>Actinomycetes</taxon>
        <taxon>Geodermatophilales</taxon>
        <taxon>Geodermatophilaceae</taxon>
        <taxon>Blastococcus</taxon>
        <taxon>environmental samples</taxon>
    </lineage>
</organism>
<dbReference type="AlphaFoldDB" id="A0A6J4JCU0"/>
<dbReference type="InterPro" id="IPR036754">
    <property type="entry name" value="YbaK/aa-tRNA-synt-asso_dom_sf"/>
</dbReference>
<evidence type="ECO:0000259" key="2">
    <source>
        <dbReference type="Pfam" id="PF04073"/>
    </source>
</evidence>
<dbReference type="InterPro" id="IPR007214">
    <property type="entry name" value="YbaK/aa-tRNA-synth-assoc-dom"/>
</dbReference>